<dbReference type="SUPFAM" id="SSF52821">
    <property type="entry name" value="Rhodanese/Cell cycle control phosphatase"/>
    <property type="match status" value="1"/>
</dbReference>
<organism evidence="2 3">
    <name type="scientific">Candidatus Chisholmbacteria bacterium RIFCSPHIGHO2_01_FULL_52_32</name>
    <dbReference type="NCBI Taxonomy" id="1797591"/>
    <lineage>
        <taxon>Bacteria</taxon>
        <taxon>Candidatus Chisholmiibacteriota</taxon>
    </lineage>
</organism>
<gene>
    <name evidence="2" type="ORF">A2786_04685</name>
</gene>
<dbReference type="Proteomes" id="UP000179233">
    <property type="component" value="Unassembled WGS sequence"/>
</dbReference>
<dbReference type="InterPro" id="IPR050229">
    <property type="entry name" value="GlpE_sulfurtransferase"/>
</dbReference>
<dbReference type="InterPro" id="IPR036873">
    <property type="entry name" value="Rhodanese-like_dom_sf"/>
</dbReference>
<dbReference type="Pfam" id="PF07610">
    <property type="entry name" value="DUF1573"/>
    <property type="match status" value="1"/>
</dbReference>
<comment type="caution">
    <text evidence="2">The sequence shown here is derived from an EMBL/GenBank/DDBJ whole genome shotgun (WGS) entry which is preliminary data.</text>
</comment>
<dbReference type="PANTHER" id="PTHR43031:SF1">
    <property type="entry name" value="PYRIDINE NUCLEOTIDE-DISULPHIDE OXIDOREDUCTASE"/>
    <property type="match status" value="1"/>
</dbReference>
<feature type="domain" description="Rhodanese" evidence="1">
    <location>
        <begin position="54"/>
        <end position="133"/>
    </location>
</feature>
<dbReference type="InterPro" id="IPR001763">
    <property type="entry name" value="Rhodanese-like_dom"/>
</dbReference>
<name>A0A1G1VTQ5_9BACT</name>
<dbReference type="Pfam" id="PF00581">
    <property type="entry name" value="Rhodanese"/>
    <property type="match status" value="1"/>
</dbReference>
<sequence>MLLIAVLVVAGAILAYWRITSPNSKVTSGGSYADISPAEYDAILANRDPFVVDVHIPEEEHLSETDTFIPYNEIANRLNELPKEKDAEIILYCRSGSMSQEAAGVLVKAGYTNVKNLQGGIQAYRESHQAVLLTPPLKNLGTVIYGDITKTDFTLKNNTASTLNVTSLSTSCSCTKAEMEKTRLGPYESATVGVSFDPAIHKDDSDLGELERTIYINTDNPNFPKLTASITATVVKR</sequence>
<dbReference type="InterPro" id="IPR011467">
    <property type="entry name" value="DUF1573"/>
</dbReference>
<dbReference type="Gene3D" id="3.40.250.10">
    <property type="entry name" value="Rhodanese-like domain"/>
    <property type="match status" value="1"/>
</dbReference>
<dbReference type="EMBL" id="MHCJ01000003">
    <property type="protein sequence ID" value="OGY18762.1"/>
    <property type="molecule type" value="Genomic_DNA"/>
</dbReference>
<reference evidence="2 3" key="1">
    <citation type="journal article" date="2016" name="Nat. Commun.">
        <title>Thousands of microbial genomes shed light on interconnected biogeochemical processes in an aquifer system.</title>
        <authorList>
            <person name="Anantharaman K."/>
            <person name="Brown C.T."/>
            <person name="Hug L.A."/>
            <person name="Sharon I."/>
            <person name="Castelle C.J."/>
            <person name="Probst A.J."/>
            <person name="Thomas B.C."/>
            <person name="Singh A."/>
            <person name="Wilkins M.J."/>
            <person name="Karaoz U."/>
            <person name="Brodie E.L."/>
            <person name="Williams K.H."/>
            <person name="Hubbard S.S."/>
            <person name="Banfield J.F."/>
        </authorList>
    </citation>
    <scope>NUCLEOTIDE SEQUENCE [LARGE SCALE GENOMIC DNA]</scope>
</reference>
<proteinExistence type="predicted"/>
<dbReference type="CDD" id="cd00158">
    <property type="entry name" value="RHOD"/>
    <property type="match status" value="1"/>
</dbReference>
<protein>
    <recommendedName>
        <fullName evidence="1">Rhodanese domain-containing protein</fullName>
    </recommendedName>
</protein>
<dbReference type="AlphaFoldDB" id="A0A1G1VTQ5"/>
<dbReference type="SMART" id="SM00450">
    <property type="entry name" value="RHOD"/>
    <property type="match status" value="1"/>
</dbReference>
<dbReference type="PROSITE" id="PS50206">
    <property type="entry name" value="RHODANESE_3"/>
    <property type="match status" value="1"/>
</dbReference>
<evidence type="ECO:0000259" key="1">
    <source>
        <dbReference type="PROSITE" id="PS50206"/>
    </source>
</evidence>
<evidence type="ECO:0000313" key="2">
    <source>
        <dbReference type="EMBL" id="OGY18762.1"/>
    </source>
</evidence>
<dbReference type="Gene3D" id="2.60.40.10">
    <property type="entry name" value="Immunoglobulins"/>
    <property type="match status" value="1"/>
</dbReference>
<accession>A0A1G1VTQ5</accession>
<dbReference type="InterPro" id="IPR013783">
    <property type="entry name" value="Ig-like_fold"/>
</dbReference>
<dbReference type="PANTHER" id="PTHR43031">
    <property type="entry name" value="FAD-DEPENDENT OXIDOREDUCTASE"/>
    <property type="match status" value="1"/>
</dbReference>
<evidence type="ECO:0000313" key="3">
    <source>
        <dbReference type="Proteomes" id="UP000179233"/>
    </source>
</evidence>